<evidence type="ECO:0000256" key="1">
    <source>
        <dbReference type="SAM" id="MobiDB-lite"/>
    </source>
</evidence>
<accession>A0A1Q3APY8</accession>
<dbReference type="EMBL" id="BDDD01000038">
    <property type="protein sequence ID" value="GAV57700.1"/>
    <property type="molecule type" value="Genomic_DNA"/>
</dbReference>
<dbReference type="InParanoid" id="A0A1Q3APY8"/>
<evidence type="ECO:0000313" key="3">
    <source>
        <dbReference type="Proteomes" id="UP000187406"/>
    </source>
</evidence>
<reference evidence="3" key="1">
    <citation type="submission" date="2016-04" db="EMBL/GenBank/DDBJ databases">
        <title>Cephalotus genome sequencing.</title>
        <authorList>
            <person name="Fukushima K."/>
            <person name="Hasebe M."/>
            <person name="Fang X."/>
        </authorList>
    </citation>
    <scope>NUCLEOTIDE SEQUENCE [LARGE SCALE GENOMIC DNA]</scope>
    <source>
        <strain evidence="3">cv. St1</strain>
    </source>
</reference>
<feature type="region of interest" description="Disordered" evidence="1">
    <location>
        <begin position="71"/>
        <end position="111"/>
    </location>
</feature>
<name>A0A1Q3APY8_CEPFO</name>
<dbReference type="OrthoDB" id="1829321at2759"/>
<gene>
    <name evidence="2" type="ORF">CFOL_v3_01236</name>
</gene>
<keyword evidence="3" id="KW-1185">Reference proteome</keyword>
<organism evidence="2 3">
    <name type="scientific">Cephalotus follicularis</name>
    <name type="common">Albany pitcher plant</name>
    <dbReference type="NCBI Taxonomy" id="3775"/>
    <lineage>
        <taxon>Eukaryota</taxon>
        <taxon>Viridiplantae</taxon>
        <taxon>Streptophyta</taxon>
        <taxon>Embryophyta</taxon>
        <taxon>Tracheophyta</taxon>
        <taxon>Spermatophyta</taxon>
        <taxon>Magnoliopsida</taxon>
        <taxon>eudicotyledons</taxon>
        <taxon>Gunneridae</taxon>
        <taxon>Pentapetalae</taxon>
        <taxon>rosids</taxon>
        <taxon>fabids</taxon>
        <taxon>Oxalidales</taxon>
        <taxon>Cephalotaceae</taxon>
        <taxon>Cephalotus</taxon>
    </lineage>
</organism>
<feature type="compositionally biased region" description="Basic residues" evidence="1">
    <location>
        <begin position="92"/>
        <end position="111"/>
    </location>
</feature>
<evidence type="ECO:0000313" key="2">
    <source>
        <dbReference type="EMBL" id="GAV57700.1"/>
    </source>
</evidence>
<proteinExistence type="predicted"/>
<sequence length="183" mass="21626">MTHETTMKNHENVEVKKKKAIAFKASKEDSESDEDGDVALITSQFKRFLKNQRGKKNFKKNTFKMKNQANGKNQHAMNARSPAISRTNVQTSKRKSNSRKRMNTSRRRKQWWPHGRIATPQAPKRKAMKKLHTLLTWQLRMKEDEVNFTFDELQIAYEKLYDEYENMCLKNKTFKKNAISLSK</sequence>
<protein>
    <submittedName>
        <fullName evidence="2">Uncharacterized protein</fullName>
    </submittedName>
</protein>
<feature type="non-terminal residue" evidence="2">
    <location>
        <position position="183"/>
    </location>
</feature>
<dbReference type="AlphaFoldDB" id="A0A1Q3APY8"/>
<comment type="caution">
    <text evidence="2">The sequence shown here is derived from an EMBL/GenBank/DDBJ whole genome shotgun (WGS) entry which is preliminary data.</text>
</comment>
<dbReference type="Proteomes" id="UP000187406">
    <property type="component" value="Unassembled WGS sequence"/>
</dbReference>